<dbReference type="Proteomes" id="UP001174209">
    <property type="component" value="Unassembled WGS sequence"/>
</dbReference>
<reference evidence="9" key="1">
    <citation type="submission" date="2023-06" db="EMBL/GenBank/DDBJ databases">
        <title>MT1 and MT2 Draft Genomes of Novel Species.</title>
        <authorList>
            <person name="Venkateswaran K."/>
        </authorList>
    </citation>
    <scope>NUCLEOTIDE SEQUENCE</scope>
    <source>
        <strain evidence="9">IIF3SC-B10</strain>
    </source>
</reference>
<evidence type="ECO:0000259" key="8">
    <source>
        <dbReference type="PROSITE" id="PS51462"/>
    </source>
</evidence>
<dbReference type="Gene3D" id="3.90.79.10">
    <property type="entry name" value="Nucleoside Triphosphate Pyrophosphohydrolase"/>
    <property type="match status" value="1"/>
</dbReference>
<organism evidence="9 10">
    <name type="scientific">Arthrobacter burdickii</name>
    <dbReference type="NCBI Taxonomy" id="3035920"/>
    <lineage>
        <taxon>Bacteria</taxon>
        <taxon>Bacillati</taxon>
        <taxon>Actinomycetota</taxon>
        <taxon>Actinomycetes</taxon>
        <taxon>Micrococcales</taxon>
        <taxon>Micrococcaceae</taxon>
        <taxon>Arthrobacter</taxon>
    </lineage>
</organism>
<evidence type="ECO:0000256" key="6">
    <source>
        <dbReference type="ARBA" id="ARBA00023211"/>
    </source>
</evidence>
<sequence>MTVYDELAAWAKSMDRPGATLVRPSGWQFARLDPARARRAAVLILVGPRAPSARDPERAGPDDIPGCDLDILFVMRASSLSNHPGQVAFPGGTIDPGDADEGAAALREAREETGVDPDGIEILGLLPEVGLPVSNFMVTPVLGWWAEQSPTHAVDTAESELVFRAPVSTLLDPVHRRTAVVRRDGFVSRTPAFLVPEAVIWGFTAMLLDAMFEGLGWTRAWDRSREIPAPL</sequence>
<dbReference type="CDD" id="cd03426">
    <property type="entry name" value="NUDIX_CoAse_Nudt7"/>
    <property type="match status" value="1"/>
</dbReference>
<evidence type="ECO:0000256" key="1">
    <source>
        <dbReference type="ARBA" id="ARBA00001936"/>
    </source>
</evidence>
<dbReference type="RefSeq" id="WP_301225724.1">
    <property type="nucleotide sequence ID" value="NZ_JAROCG010000001.1"/>
</dbReference>
<keyword evidence="4 9" id="KW-0378">Hydrolase</keyword>
<dbReference type="EMBL" id="JAROCG010000001">
    <property type="protein sequence ID" value="MDN4610501.1"/>
    <property type="molecule type" value="Genomic_DNA"/>
</dbReference>
<feature type="region of interest" description="Disordered" evidence="7">
    <location>
        <begin position="91"/>
        <end position="112"/>
    </location>
</feature>
<evidence type="ECO:0000313" key="10">
    <source>
        <dbReference type="Proteomes" id="UP001174209"/>
    </source>
</evidence>
<dbReference type="Pfam" id="PF00293">
    <property type="entry name" value="NUDIX"/>
    <property type="match status" value="1"/>
</dbReference>
<dbReference type="InterPro" id="IPR015797">
    <property type="entry name" value="NUDIX_hydrolase-like_dom_sf"/>
</dbReference>
<feature type="domain" description="Nudix hydrolase" evidence="8">
    <location>
        <begin position="37"/>
        <end position="187"/>
    </location>
</feature>
<proteinExistence type="predicted"/>
<dbReference type="EC" id="3.6.1.55" evidence="9"/>
<dbReference type="PANTHER" id="PTHR12992">
    <property type="entry name" value="NUDIX HYDROLASE"/>
    <property type="match status" value="1"/>
</dbReference>
<dbReference type="InterPro" id="IPR000086">
    <property type="entry name" value="NUDIX_hydrolase_dom"/>
</dbReference>
<dbReference type="PROSITE" id="PS51462">
    <property type="entry name" value="NUDIX"/>
    <property type="match status" value="1"/>
</dbReference>
<keyword evidence="5" id="KW-0460">Magnesium</keyword>
<keyword evidence="6" id="KW-0464">Manganese</keyword>
<protein>
    <submittedName>
        <fullName evidence="9">CoA pyrophosphatase</fullName>
        <ecNumber evidence="9">3.6.1.55</ecNumber>
    </submittedName>
</protein>
<keyword evidence="3" id="KW-0479">Metal-binding</keyword>
<name>A0ABT8K0Z4_9MICC</name>
<evidence type="ECO:0000256" key="3">
    <source>
        <dbReference type="ARBA" id="ARBA00022723"/>
    </source>
</evidence>
<evidence type="ECO:0000256" key="5">
    <source>
        <dbReference type="ARBA" id="ARBA00022842"/>
    </source>
</evidence>
<dbReference type="SUPFAM" id="SSF55811">
    <property type="entry name" value="Nudix"/>
    <property type="match status" value="1"/>
</dbReference>
<gene>
    <name evidence="9" type="ORF">P5G52_06425</name>
</gene>
<evidence type="ECO:0000256" key="4">
    <source>
        <dbReference type="ARBA" id="ARBA00022801"/>
    </source>
</evidence>
<evidence type="ECO:0000256" key="2">
    <source>
        <dbReference type="ARBA" id="ARBA00001946"/>
    </source>
</evidence>
<dbReference type="InterPro" id="IPR045121">
    <property type="entry name" value="CoAse"/>
</dbReference>
<comment type="cofactor">
    <cofactor evidence="1">
        <name>Mn(2+)</name>
        <dbReference type="ChEBI" id="CHEBI:29035"/>
    </cofactor>
</comment>
<evidence type="ECO:0000256" key="7">
    <source>
        <dbReference type="SAM" id="MobiDB-lite"/>
    </source>
</evidence>
<dbReference type="GO" id="GO:0035539">
    <property type="term" value="F:8-oxo-7,8-dihydrodeoxyguanosine triphosphate pyrophosphatase activity"/>
    <property type="evidence" value="ECO:0007669"/>
    <property type="project" value="UniProtKB-EC"/>
</dbReference>
<accession>A0ABT8K0Z4</accession>
<dbReference type="PANTHER" id="PTHR12992:SF11">
    <property type="entry name" value="MITOCHONDRIAL COENZYME A DIPHOSPHATASE NUDT8"/>
    <property type="match status" value="1"/>
</dbReference>
<evidence type="ECO:0000313" key="9">
    <source>
        <dbReference type="EMBL" id="MDN4610501.1"/>
    </source>
</evidence>
<keyword evidence="10" id="KW-1185">Reference proteome</keyword>
<comment type="caution">
    <text evidence="9">The sequence shown here is derived from an EMBL/GenBank/DDBJ whole genome shotgun (WGS) entry which is preliminary data.</text>
</comment>
<comment type="cofactor">
    <cofactor evidence="2">
        <name>Mg(2+)</name>
        <dbReference type="ChEBI" id="CHEBI:18420"/>
    </cofactor>
</comment>